<feature type="coiled-coil region" evidence="3">
    <location>
        <begin position="475"/>
        <end position="553"/>
    </location>
</feature>
<dbReference type="Gene3D" id="3.30.70.330">
    <property type="match status" value="2"/>
</dbReference>
<dbReference type="SMART" id="SM00360">
    <property type="entry name" value="RRM"/>
    <property type="match status" value="2"/>
</dbReference>
<evidence type="ECO:0000313" key="7">
    <source>
        <dbReference type="Proteomes" id="UP001383192"/>
    </source>
</evidence>
<dbReference type="PANTHER" id="PTHR10352">
    <property type="entry name" value="EUKARYOTIC TRANSLATION INITIATION FACTOR 3 SUBUNIT G"/>
    <property type="match status" value="1"/>
</dbReference>
<evidence type="ECO:0000256" key="3">
    <source>
        <dbReference type="SAM" id="Coils"/>
    </source>
</evidence>
<dbReference type="AlphaFoldDB" id="A0AAW0EEA3"/>
<keyword evidence="7" id="KW-1185">Reference proteome</keyword>
<evidence type="ECO:0000256" key="2">
    <source>
        <dbReference type="PROSITE-ProRule" id="PRU00176"/>
    </source>
</evidence>
<keyword evidence="3" id="KW-0175">Coiled coil</keyword>
<dbReference type="InterPro" id="IPR035979">
    <property type="entry name" value="RBD_domain_sf"/>
</dbReference>
<dbReference type="PROSITE" id="PS50096">
    <property type="entry name" value="IQ"/>
    <property type="match status" value="1"/>
</dbReference>
<accession>A0AAW0EEA3</accession>
<feature type="region of interest" description="Disordered" evidence="4">
    <location>
        <begin position="444"/>
        <end position="463"/>
    </location>
</feature>
<dbReference type="EMBL" id="JAYKXP010000001">
    <property type="protein sequence ID" value="KAK7062674.1"/>
    <property type="molecule type" value="Genomic_DNA"/>
</dbReference>
<dbReference type="Proteomes" id="UP001383192">
    <property type="component" value="Unassembled WGS sequence"/>
</dbReference>
<dbReference type="SUPFAM" id="SSF54928">
    <property type="entry name" value="RNA-binding domain, RBD"/>
    <property type="match status" value="2"/>
</dbReference>
<feature type="region of interest" description="Disordered" evidence="4">
    <location>
        <begin position="257"/>
        <end position="313"/>
    </location>
</feature>
<feature type="domain" description="RRM" evidence="5">
    <location>
        <begin position="11"/>
        <end position="89"/>
    </location>
</feature>
<protein>
    <recommendedName>
        <fullName evidence="5">RRM domain-containing protein</fullName>
    </recommendedName>
</protein>
<organism evidence="6 7">
    <name type="scientific">Paramarasmius palmivorus</name>
    <dbReference type="NCBI Taxonomy" id="297713"/>
    <lineage>
        <taxon>Eukaryota</taxon>
        <taxon>Fungi</taxon>
        <taxon>Dikarya</taxon>
        <taxon>Basidiomycota</taxon>
        <taxon>Agaricomycotina</taxon>
        <taxon>Agaricomycetes</taxon>
        <taxon>Agaricomycetidae</taxon>
        <taxon>Agaricales</taxon>
        <taxon>Marasmiineae</taxon>
        <taxon>Marasmiaceae</taxon>
        <taxon>Paramarasmius</taxon>
    </lineage>
</organism>
<keyword evidence="1 2" id="KW-0694">RNA-binding</keyword>
<proteinExistence type="predicted"/>
<feature type="compositionally biased region" description="Basic and acidic residues" evidence="4">
    <location>
        <begin position="444"/>
        <end position="455"/>
    </location>
</feature>
<reference evidence="6 7" key="1">
    <citation type="submission" date="2024-01" db="EMBL/GenBank/DDBJ databases">
        <title>A draft genome for a cacao thread blight-causing isolate of Paramarasmius palmivorus.</title>
        <authorList>
            <person name="Baruah I.K."/>
            <person name="Bukari Y."/>
            <person name="Amoako-Attah I."/>
            <person name="Meinhardt L.W."/>
            <person name="Bailey B.A."/>
            <person name="Cohen S.P."/>
        </authorList>
    </citation>
    <scope>NUCLEOTIDE SEQUENCE [LARGE SCALE GENOMIC DNA]</scope>
    <source>
        <strain evidence="6 7">GH-12</strain>
    </source>
</reference>
<sequence length="699" mass="81169">MRKPHPSLQKPRLFIEDLPKNVELNVIRALFRQFPDAFVVLKKTPPKQESKFARAEFDNCENAEKAMALLQNREIPNMSPPQRVSFSTSLSQPILPLFTSSPRAKIRMVPRRSDSMSCAEIYDALRVYGPIYSIYEENVVATIVQFWGEEDACDAEEGLTEKKELGLELQLCNPCSVYVSSLPPDVISHTALSDMFVEFGKVIDSRLVSRRGGSQIFGFVTYETREEAFKAIESMHGKKIGKKKLHVSLKQGRSLCTTAQGQASNTSHEQTQISEPPFQPSTPEPTFSVTEDEPLHSRDHAASSPTLVGEDPENEVHSLSSKMDLAEKIAQTWKDETVRLREEMESLRTREADTLTELESVRDSNRQLREELARLKEDNSRQKALLVGIQLSHEKANKEISDLETLLEDSQLEVEYYTAEAKRFESSLAKSQKEVERLSAEVRAAREEGSKTKIKDSKHKRKLLELENDRPKWEEARKAREAKEKEEELEFSRRRMKRLQEEEAERAQAKIREELARQRREEEERKAKEKAERERAEKELQEKLRREQAWKKATLQEKERCKQRDAQLLCSYYFWTEVAAVARFKCIVDEFEKTKFSELKPLIHEAIPWPVYKNPSTFVLEDVQWDAVERFFEVLRRHLDHSSYRALTERCNRLFHPDRWKARNILKTVMDANERLELEEAGNIVSQAITPLWQKCRGT</sequence>
<gene>
    <name evidence="6" type="ORF">VNI00_000162</name>
</gene>
<evidence type="ECO:0000256" key="4">
    <source>
        <dbReference type="SAM" id="MobiDB-lite"/>
    </source>
</evidence>
<dbReference type="InterPro" id="IPR012677">
    <property type="entry name" value="Nucleotide-bd_a/b_plait_sf"/>
</dbReference>
<evidence type="ECO:0000313" key="6">
    <source>
        <dbReference type="EMBL" id="KAK7062674.1"/>
    </source>
</evidence>
<dbReference type="PROSITE" id="PS50102">
    <property type="entry name" value="RRM"/>
    <property type="match status" value="2"/>
</dbReference>
<dbReference type="CDD" id="cd00590">
    <property type="entry name" value="RRM_SF"/>
    <property type="match status" value="2"/>
</dbReference>
<evidence type="ECO:0000259" key="5">
    <source>
        <dbReference type="PROSITE" id="PS50102"/>
    </source>
</evidence>
<name>A0AAW0EEA3_9AGAR</name>
<evidence type="ECO:0000256" key="1">
    <source>
        <dbReference type="ARBA" id="ARBA00022884"/>
    </source>
</evidence>
<dbReference type="GO" id="GO:0003723">
    <property type="term" value="F:RNA binding"/>
    <property type="evidence" value="ECO:0007669"/>
    <property type="project" value="UniProtKB-UniRule"/>
</dbReference>
<comment type="caution">
    <text evidence="6">The sequence shown here is derived from an EMBL/GenBank/DDBJ whole genome shotgun (WGS) entry which is preliminary data.</text>
</comment>
<feature type="domain" description="RRM" evidence="5">
    <location>
        <begin position="175"/>
        <end position="252"/>
    </location>
</feature>
<feature type="compositionally biased region" description="Polar residues" evidence="4">
    <location>
        <begin position="257"/>
        <end position="274"/>
    </location>
</feature>
<dbReference type="Pfam" id="PF00076">
    <property type="entry name" value="RRM_1"/>
    <property type="match status" value="2"/>
</dbReference>
<dbReference type="InterPro" id="IPR000504">
    <property type="entry name" value="RRM_dom"/>
</dbReference>